<evidence type="ECO:0000313" key="3">
    <source>
        <dbReference type="Proteomes" id="UP000325315"/>
    </source>
</evidence>
<reference evidence="3" key="1">
    <citation type="journal article" date="2019" name="Plant Biotechnol. J.">
        <title>Genome sequencing of the Australian wild diploid species Gossypium australe highlights disease resistance and delayed gland morphogenesis.</title>
        <authorList>
            <person name="Cai Y."/>
            <person name="Cai X."/>
            <person name="Wang Q."/>
            <person name="Wang P."/>
            <person name="Zhang Y."/>
            <person name="Cai C."/>
            <person name="Xu Y."/>
            <person name="Wang K."/>
            <person name="Zhou Z."/>
            <person name="Wang C."/>
            <person name="Geng S."/>
            <person name="Li B."/>
            <person name="Dong Q."/>
            <person name="Hou Y."/>
            <person name="Wang H."/>
            <person name="Ai P."/>
            <person name="Liu Z."/>
            <person name="Yi F."/>
            <person name="Sun M."/>
            <person name="An G."/>
            <person name="Cheng J."/>
            <person name="Zhang Y."/>
            <person name="Shi Q."/>
            <person name="Xie Y."/>
            <person name="Shi X."/>
            <person name="Chang Y."/>
            <person name="Huang F."/>
            <person name="Chen Y."/>
            <person name="Hong S."/>
            <person name="Mi L."/>
            <person name="Sun Q."/>
            <person name="Zhang L."/>
            <person name="Zhou B."/>
            <person name="Peng R."/>
            <person name="Zhang X."/>
            <person name="Liu F."/>
        </authorList>
    </citation>
    <scope>NUCLEOTIDE SEQUENCE [LARGE SCALE GENOMIC DNA]</scope>
    <source>
        <strain evidence="3">cv. PA1801</strain>
    </source>
</reference>
<proteinExistence type="predicted"/>
<protein>
    <submittedName>
        <fullName evidence="2">Cyclic nucleotide-gated cation channel beta-1-like</fullName>
    </submittedName>
</protein>
<name>A0A5B6VBJ9_9ROSI</name>
<evidence type="ECO:0000313" key="2">
    <source>
        <dbReference type="EMBL" id="KAA3466376.1"/>
    </source>
</evidence>
<feature type="compositionally biased region" description="Polar residues" evidence="1">
    <location>
        <begin position="61"/>
        <end position="73"/>
    </location>
</feature>
<sequence>MFLVGFRNPSKICLRARRPLMRCVVMVKEKCQVGTEVVWLSRLNQVMPRAQFRHRIRYTDPDQSTADDATSNALAPAQGTVPVHSGPETRGQREEAREAFLQMMSNWYTEYVRANPNAQPPPPSPIPQPVPVAPQGIDLVRITKPTVDKIRKHGAKEFRANIDDHPERAEFEDGLNEDVRLLVRILELKEFVVLVDRASKAEELSKEKRKAVSEARDVRKKPMSKSYQAQSKRSKEVNPRTTTLVGYSQKERGNTYSGSRVQATSMESVGNPKSKPECPSCGRHHTGEC</sequence>
<feature type="region of interest" description="Disordered" evidence="1">
    <location>
        <begin position="202"/>
        <end position="289"/>
    </location>
</feature>
<keyword evidence="3" id="KW-1185">Reference proteome</keyword>
<dbReference type="EMBL" id="SMMG02000007">
    <property type="protein sequence ID" value="KAA3466376.1"/>
    <property type="molecule type" value="Genomic_DNA"/>
</dbReference>
<organism evidence="2 3">
    <name type="scientific">Gossypium australe</name>
    <dbReference type="NCBI Taxonomy" id="47621"/>
    <lineage>
        <taxon>Eukaryota</taxon>
        <taxon>Viridiplantae</taxon>
        <taxon>Streptophyta</taxon>
        <taxon>Embryophyta</taxon>
        <taxon>Tracheophyta</taxon>
        <taxon>Spermatophyta</taxon>
        <taxon>Magnoliopsida</taxon>
        <taxon>eudicotyledons</taxon>
        <taxon>Gunneridae</taxon>
        <taxon>Pentapetalae</taxon>
        <taxon>rosids</taxon>
        <taxon>malvids</taxon>
        <taxon>Malvales</taxon>
        <taxon>Malvaceae</taxon>
        <taxon>Malvoideae</taxon>
        <taxon>Gossypium</taxon>
    </lineage>
</organism>
<dbReference type="Proteomes" id="UP000325315">
    <property type="component" value="Unassembled WGS sequence"/>
</dbReference>
<dbReference type="AlphaFoldDB" id="A0A5B6VBJ9"/>
<feature type="region of interest" description="Disordered" evidence="1">
    <location>
        <begin position="61"/>
        <end position="94"/>
    </location>
</feature>
<feature type="compositionally biased region" description="Basic and acidic residues" evidence="1">
    <location>
        <begin position="202"/>
        <end position="217"/>
    </location>
</feature>
<accession>A0A5B6VBJ9</accession>
<dbReference type="OrthoDB" id="2272416at2759"/>
<comment type="caution">
    <text evidence="2">The sequence shown here is derived from an EMBL/GenBank/DDBJ whole genome shotgun (WGS) entry which is preliminary data.</text>
</comment>
<evidence type="ECO:0000256" key="1">
    <source>
        <dbReference type="SAM" id="MobiDB-lite"/>
    </source>
</evidence>
<feature type="compositionally biased region" description="Polar residues" evidence="1">
    <location>
        <begin position="254"/>
        <end position="268"/>
    </location>
</feature>
<gene>
    <name evidence="2" type="ORF">EPI10_001472</name>
</gene>